<dbReference type="Gramene" id="ONK80510">
    <property type="protein sequence ID" value="ONK80510"/>
    <property type="gene ID" value="A4U43_C01F18600"/>
</dbReference>
<comment type="similarity">
    <text evidence="2 6">Belongs to the major facilitator superfamily. Proton-dependent oligopeptide transporter (POT/PTR) (TC 2.A.17) family.</text>
</comment>
<dbReference type="InterPro" id="IPR018456">
    <property type="entry name" value="PTR2_symporter_CS"/>
</dbReference>
<keyword evidence="6" id="KW-0813">Transport</keyword>
<organism evidence="8 9">
    <name type="scientific">Asparagus officinalis</name>
    <name type="common">Garden asparagus</name>
    <dbReference type="NCBI Taxonomy" id="4686"/>
    <lineage>
        <taxon>Eukaryota</taxon>
        <taxon>Viridiplantae</taxon>
        <taxon>Streptophyta</taxon>
        <taxon>Embryophyta</taxon>
        <taxon>Tracheophyta</taxon>
        <taxon>Spermatophyta</taxon>
        <taxon>Magnoliopsida</taxon>
        <taxon>Liliopsida</taxon>
        <taxon>Asparagales</taxon>
        <taxon>Asparagaceae</taxon>
        <taxon>Asparagoideae</taxon>
        <taxon>Asparagus</taxon>
    </lineage>
</organism>
<feature type="transmembrane region" description="Helical" evidence="7">
    <location>
        <begin position="192"/>
        <end position="212"/>
    </location>
</feature>
<dbReference type="PROSITE" id="PS01023">
    <property type="entry name" value="PTR2_2"/>
    <property type="match status" value="1"/>
</dbReference>
<feature type="transmembrane region" description="Helical" evidence="7">
    <location>
        <begin position="76"/>
        <end position="92"/>
    </location>
</feature>
<evidence type="ECO:0000256" key="5">
    <source>
        <dbReference type="ARBA" id="ARBA00023136"/>
    </source>
</evidence>
<keyword evidence="5 7" id="KW-0472">Membrane</keyword>
<dbReference type="PANTHER" id="PTHR11654">
    <property type="entry name" value="OLIGOPEPTIDE TRANSPORTER-RELATED"/>
    <property type="match status" value="1"/>
</dbReference>
<proteinExistence type="inferred from homology"/>
<comment type="subcellular location">
    <subcellularLocation>
        <location evidence="1 6">Membrane</location>
        <topology evidence="1 6">Multi-pass membrane protein</topology>
    </subcellularLocation>
</comment>
<evidence type="ECO:0000256" key="6">
    <source>
        <dbReference type="RuleBase" id="RU003755"/>
    </source>
</evidence>
<keyword evidence="9" id="KW-1185">Reference proteome</keyword>
<name>A0A5P1FV11_ASPOF</name>
<feature type="transmembrane region" description="Helical" evidence="7">
    <location>
        <begin position="144"/>
        <end position="163"/>
    </location>
</feature>
<dbReference type="GO" id="GO:0022857">
    <property type="term" value="F:transmembrane transporter activity"/>
    <property type="evidence" value="ECO:0007669"/>
    <property type="project" value="InterPro"/>
</dbReference>
<dbReference type="GO" id="GO:0006857">
    <property type="term" value="P:oligopeptide transport"/>
    <property type="evidence" value="ECO:0007669"/>
    <property type="project" value="InterPro"/>
</dbReference>
<dbReference type="Proteomes" id="UP000243459">
    <property type="component" value="Chromosome 1"/>
</dbReference>
<evidence type="ECO:0000313" key="8">
    <source>
        <dbReference type="EMBL" id="ONK80510.1"/>
    </source>
</evidence>
<reference evidence="9" key="1">
    <citation type="journal article" date="2017" name="Nat. Commun.">
        <title>The asparagus genome sheds light on the origin and evolution of a young Y chromosome.</title>
        <authorList>
            <person name="Harkess A."/>
            <person name="Zhou J."/>
            <person name="Xu C."/>
            <person name="Bowers J.E."/>
            <person name="Van der Hulst R."/>
            <person name="Ayyampalayam S."/>
            <person name="Mercati F."/>
            <person name="Riccardi P."/>
            <person name="McKain M.R."/>
            <person name="Kakrana A."/>
            <person name="Tang H."/>
            <person name="Ray J."/>
            <person name="Groenendijk J."/>
            <person name="Arikit S."/>
            <person name="Mathioni S.M."/>
            <person name="Nakano M."/>
            <person name="Shan H."/>
            <person name="Telgmann-Rauber A."/>
            <person name="Kanno A."/>
            <person name="Yue Z."/>
            <person name="Chen H."/>
            <person name="Li W."/>
            <person name="Chen Y."/>
            <person name="Xu X."/>
            <person name="Zhang Y."/>
            <person name="Luo S."/>
            <person name="Chen H."/>
            <person name="Gao J."/>
            <person name="Mao Z."/>
            <person name="Pires J.C."/>
            <person name="Luo M."/>
            <person name="Kudrna D."/>
            <person name="Wing R.A."/>
            <person name="Meyers B.C."/>
            <person name="Yi K."/>
            <person name="Kong H."/>
            <person name="Lavrijsen P."/>
            <person name="Sunseri F."/>
            <person name="Falavigna A."/>
            <person name="Ye Y."/>
            <person name="Leebens-Mack J.H."/>
            <person name="Chen G."/>
        </authorList>
    </citation>
    <scope>NUCLEOTIDE SEQUENCE [LARGE SCALE GENOMIC DNA]</scope>
    <source>
        <strain evidence="9">cv. DH0086</strain>
    </source>
</reference>
<dbReference type="InterPro" id="IPR036259">
    <property type="entry name" value="MFS_trans_sf"/>
</dbReference>
<dbReference type="Pfam" id="PF00854">
    <property type="entry name" value="PTR2"/>
    <property type="match status" value="1"/>
</dbReference>
<dbReference type="EMBL" id="CM007381">
    <property type="protein sequence ID" value="ONK80510.1"/>
    <property type="molecule type" value="Genomic_DNA"/>
</dbReference>
<keyword evidence="4 7" id="KW-1133">Transmembrane helix</keyword>
<dbReference type="Gene3D" id="1.20.1250.20">
    <property type="entry name" value="MFS general substrate transporter like domains"/>
    <property type="match status" value="2"/>
</dbReference>
<sequence>MRENGVKKDVGVSLVEERDIGFDNHESSIGEKRMVFYLQLVRRGWYSILSEMGAHLKISYRGEPPSGLPASRKQEVFLYGALAMIAIGIGGIKPCVSTFGADQFDETDASEAENKHSFFNWFYLSINVGGNASEAENKHSFFNWFYLSINVGGILGIGGVGYVSQKKGVGCGNVGGILGIGGVGYVSQKKGVGCGFAVSAVVSAVSLISVIAGY</sequence>
<dbReference type="AlphaFoldDB" id="A0A5P1FV11"/>
<accession>A0A5P1FV11</accession>
<dbReference type="InterPro" id="IPR000109">
    <property type="entry name" value="POT_fam"/>
</dbReference>
<protein>
    <submittedName>
        <fullName evidence="8">Uncharacterized protein</fullName>
    </submittedName>
</protein>
<dbReference type="GO" id="GO:0016020">
    <property type="term" value="C:membrane"/>
    <property type="evidence" value="ECO:0007669"/>
    <property type="project" value="UniProtKB-SubCell"/>
</dbReference>
<keyword evidence="3 6" id="KW-0812">Transmembrane</keyword>
<evidence type="ECO:0000256" key="1">
    <source>
        <dbReference type="ARBA" id="ARBA00004141"/>
    </source>
</evidence>
<evidence type="ECO:0000313" key="9">
    <source>
        <dbReference type="Proteomes" id="UP000243459"/>
    </source>
</evidence>
<evidence type="ECO:0000256" key="3">
    <source>
        <dbReference type="ARBA" id="ARBA00022692"/>
    </source>
</evidence>
<evidence type="ECO:0000256" key="4">
    <source>
        <dbReference type="ARBA" id="ARBA00022989"/>
    </source>
</evidence>
<evidence type="ECO:0000256" key="2">
    <source>
        <dbReference type="ARBA" id="ARBA00005982"/>
    </source>
</evidence>
<evidence type="ECO:0000256" key="7">
    <source>
        <dbReference type="SAM" id="Phobius"/>
    </source>
</evidence>
<gene>
    <name evidence="8" type="ORF">A4U43_C01F18600</name>
</gene>